<organism evidence="1">
    <name type="scientific">marine sediment metagenome</name>
    <dbReference type="NCBI Taxonomy" id="412755"/>
    <lineage>
        <taxon>unclassified sequences</taxon>
        <taxon>metagenomes</taxon>
        <taxon>ecological metagenomes</taxon>
    </lineage>
</organism>
<sequence length="82" mass="9347">MTQPSKEATILSRSEEILKILDDFQARLDNRFSRSIKDEGKAEKRPQSDNVLDEIMDNLEQADEHLSSIVSFISSDVLPKIN</sequence>
<gene>
    <name evidence="1" type="ORF">LCGC14_1884580</name>
</gene>
<dbReference type="AlphaFoldDB" id="A0A0F9IF83"/>
<evidence type="ECO:0000313" key="1">
    <source>
        <dbReference type="EMBL" id="KKL92455.1"/>
    </source>
</evidence>
<comment type="caution">
    <text evidence="1">The sequence shown here is derived from an EMBL/GenBank/DDBJ whole genome shotgun (WGS) entry which is preliminary data.</text>
</comment>
<accession>A0A0F9IF83</accession>
<protein>
    <submittedName>
        <fullName evidence="1">Uncharacterized protein</fullName>
    </submittedName>
</protein>
<name>A0A0F9IF83_9ZZZZ</name>
<proteinExistence type="predicted"/>
<reference evidence="1" key="1">
    <citation type="journal article" date="2015" name="Nature">
        <title>Complex archaea that bridge the gap between prokaryotes and eukaryotes.</title>
        <authorList>
            <person name="Spang A."/>
            <person name="Saw J.H."/>
            <person name="Jorgensen S.L."/>
            <person name="Zaremba-Niedzwiedzka K."/>
            <person name="Martijn J."/>
            <person name="Lind A.E."/>
            <person name="van Eijk R."/>
            <person name="Schleper C."/>
            <person name="Guy L."/>
            <person name="Ettema T.J."/>
        </authorList>
    </citation>
    <scope>NUCLEOTIDE SEQUENCE</scope>
</reference>
<dbReference type="EMBL" id="LAZR01019459">
    <property type="protein sequence ID" value="KKL92455.1"/>
    <property type="molecule type" value="Genomic_DNA"/>
</dbReference>